<proteinExistence type="predicted"/>
<dbReference type="SUPFAM" id="SSF141868">
    <property type="entry name" value="EAL domain-like"/>
    <property type="match status" value="1"/>
</dbReference>
<dbReference type="InterPro" id="IPR043128">
    <property type="entry name" value="Rev_trsase/Diguanyl_cyclase"/>
</dbReference>
<dbReference type="PROSITE" id="PS50112">
    <property type="entry name" value="PAS"/>
    <property type="match status" value="2"/>
</dbReference>
<dbReference type="InterPro" id="IPR035919">
    <property type="entry name" value="EAL_sf"/>
</dbReference>
<feature type="domain" description="EAL" evidence="5">
    <location>
        <begin position="655"/>
        <end position="909"/>
    </location>
</feature>
<dbReference type="InterPro" id="IPR000014">
    <property type="entry name" value="PAS"/>
</dbReference>
<dbReference type="PROSITE" id="PS50113">
    <property type="entry name" value="PAC"/>
    <property type="match status" value="1"/>
</dbReference>
<dbReference type="EMBL" id="AP014545">
    <property type="protein sequence ID" value="BBB24755.1"/>
    <property type="molecule type" value="Genomic_DNA"/>
</dbReference>
<evidence type="ECO:0000259" key="3">
    <source>
        <dbReference type="PROSITE" id="PS50112"/>
    </source>
</evidence>
<feature type="transmembrane region" description="Helical" evidence="2">
    <location>
        <begin position="193"/>
        <end position="213"/>
    </location>
</feature>
<keyword evidence="2" id="KW-1133">Transmembrane helix</keyword>
<dbReference type="SMART" id="SM00052">
    <property type="entry name" value="EAL"/>
    <property type="match status" value="1"/>
</dbReference>
<feature type="domain" description="PAS" evidence="3">
    <location>
        <begin position="235"/>
        <end position="300"/>
    </location>
</feature>
<evidence type="ECO:0000256" key="1">
    <source>
        <dbReference type="ARBA" id="ARBA00001946"/>
    </source>
</evidence>
<dbReference type="Pfam" id="PF00990">
    <property type="entry name" value="GGDEF"/>
    <property type="match status" value="1"/>
</dbReference>
<dbReference type="Pfam" id="PF13188">
    <property type="entry name" value="PAS_8"/>
    <property type="match status" value="1"/>
</dbReference>
<dbReference type="PROSITE" id="PS50887">
    <property type="entry name" value="GGDEF"/>
    <property type="match status" value="1"/>
</dbReference>
<feature type="transmembrane region" description="Helical" evidence="2">
    <location>
        <begin position="6"/>
        <end position="26"/>
    </location>
</feature>
<dbReference type="InterPro" id="IPR029787">
    <property type="entry name" value="Nucleotide_cyclase"/>
</dbReference>
<keyword evidence="8" id="KW-1185">Reference proteome</keyword>
<protein>
    <submittedName>
        <fullName evidence="7">Signal transduction protein</fullName>
    </submittedName>
</protein>
<dbReference type="SMART" id="SM00091">
    <property type="entry name" value="PAS"/>
    <property type="match status" value="2"/>
</dbReference>
<dbReference type="CDD" id="cd01948">
    <property type="entry name" value="EAL"/>
    <property type="match status" value="1"/>
</dbReference>
<dbReference type="InterPro" id="IPR035965">
    <property type="entry name" value="PAS-like_dom_sf"/>
</dbReference>
<dbReference type="InterPro" id="IPR001633">
    <property type="entry name" value="EAL_dom"/>
</dbReference>
<dbReference type="SMART" id="SM00086">
    <property type="entry name" value="PAC"/>
    <property type="match status" value="2"/>
</dbReference>
<dbReference type="SMART" id="SM00267">
    <property type="entry name" value="GGDEF"/>
    <property type="match status" value="1"/>
</dbReference>
<dbReference type="Pfam" id="PF00563">
    <property type="entry name" value="EAL"/>
    <property type="match status" value="1"/>
</dbReference>
<dbReference type="Gene3D" id="3.20.20.450">
    <property type="entry name" value="EAL domain"/>
    <property type="match status" value="1"/>
</dbReference>
<dbReference type="PANTHER" id="PTHR44757:SF4">
    <property type="entry name" value="DIGUANYLATE CYCLASE DGCE-RELATED"/>
    <property type="match status" value="1"/>
</dbReference>
<dbReference type="NCBIfam" id="TIGR00229">
    <property type="entry name" value="sensory_box"/>
    <property type="match status" value="2"/>
</dbReference>
<dbReference type="KEGG" id="ajp:AMJAP_0156"/>
<dbReference type="CDD" id="cd00130">
    <property type="entry name" value="PAS"/>
    <property type="match status" value="1"/>
</dbReference>
<dbReference type="Proteomes" id="UP000595663">
    <property type="component" value="Chromosome"/>
</dbReference>
<name>A0A7R6PHV2_9GAMM</name>
<keyword evidence="2" id="KW-0812">Transmembrane</keyword>
<comment type="cofactor">
    <cofactor evidence="1">
        <name>Mg(2+)</name>
        <dbReference type="ChEBI" id="CHEBI:18420"/>
    </cofactor>
</comment>
<dbReference type="Gene3D" id="3.30.70.270">
    <property type="match status" value="1"/>
</dbReference>
<organism evidence="7 8">
    <name type="scientific">Amphritea japonica ATCC BAA-1530</name>
    <dbReference type="NCBI Taxonomy" id="1278309"/>
    <lineage>
        <taxon>Bacteria</taxon>
        <taxon>Pseudomonadati</taxon>
        <taxon>Pseudomonadota</taxon>
        <taxon>Gammaproteobacteria</taxon>
        <taxon>Oceanospirillales</taxon>
        <taxon>Oceanospirillaceae</taxon>
        <taxon>Amphritea</taxon>
    </lineage>
</organism>
<dbReference type="NCBIfam" id="TIGR00254">
    <property type="entry name" value="GGDEF"/>
    <property type="match status" value="1"/>
</dbReference>
<dbReference type="SUPFAM" id="SSF55073">
    <property type="entry name" value="Nucleotide cyclase"/>
    <property type="match status" value="1"/>
</dbReference>
<dbReference type="Pfam" id="PF13426">
    <property type="entry name" value="PAS_9"/>
    <property type="match status" value="1"/>
</dbReference>
<dbReference type="PROSITE" id="PS50883">
    <property type="entry name" value="EAL"/>
    <property type="match status" value="1"/>
</dbReference>
<dbReference type="SUPFAM" id="SSF55785">
    <property type="entry name" value="PYP-like sensor domain (PAS domain)"/>
    <property type="match status" value="2"/>
</dbReference>
<evidence type="ECO:0000259" key="5">
    <source>
        <dbReference type="PROSITE" id="PS50883"/>
    </source>
</evidence>
<dbReference type="PANTHER" id="PTHR44757">
    <property type="entry name" value="DIGUANYLATE CYCLASE DGCP"/>
    <property type="match status" value="1"/>
</dbReference>
<reference evidence="7 8" key="1">
    <citation type="journal article" date="2008" name="Int. J. Syst. Evol. Microbiol.">
        <title>Amphritea japonica sp. nov. and Amphritea balenae sp. nov., isolated from the sediment adjacent to sperm whale carcasses off Kagoshima, Japan.</title>
        <authorList>
            <person name="Miyazaki M."/>
            <person name="Nogi Y."/>
            <person name="Fujiwara Y."/>
            <person name="Kawato M."/>
            <person name="Nagahama T."/>
            <person name="Kubokawa K."/>
            <person name="Horikoshi K."/>
        </authorList>
    </citation>
    <scope>NUCLEOTIDE SEQUENCE [LARGE SCALE GENOMIC DNA]</scope>
    <source>
        <strain evidence="7 8">ATCC BAA-1530</strain>
    </source>
</reference>
<feature type="domain" description="PAS" evidence="3">
    <location>
        <begin position="354"/>
        <end position="400"/>
    </location>
</feature>
<dbReference type="Gene3D" id="3.30.450.20">
    <property type="entry name" value="PAS domain"/>
    <property type="match status" value="2"/>
</dbReference>
<evidence type="ECO:0000256" key="2">
    <source>
        <dbReference type="SAM" id="Phobius"/>
    </source>
</evidence>
<evidence type="ECO:0000259" key="4">
    <source>
        <dbReference type="PROSITE" id="PS50113"/>
    </source>
</evidence>
<feature type="domain" description="PAC" evidence="4">
    <location>
        <begin position="425"/>
        <end position="479"/>
    </location>
</feature>
<dbReference type="InterPro" id="IPR000160">
    <property type="entry name" value="GGDEF_dom"/>
</dbReference>
<sequence length="917" mass="104229">MTFKMSNRVYIAVLVYVIWVLVYLAWDYSREKDRIYQQIDSALVTNALAAPLLLPDNFHHQGMAPGDIKPANDLANTLQLSQYIRNTDVIYIYTLLKQGNKLYFTSSSATESELQAGEELYSYFDPYDDADPKIEKAFLDSTSLFLEIKDKWGHFRSVFIPQLSPDGTAFITAADIEIGHIESMLKQRLIQQVMFASVFLLFLLPVMFSFSAAQRRWAKELEESVSERTQQLHASEKQLSSIIEHSPVGIFHYDQNSVLTMMNQRFIEIIGSTEEVLVGFNMLENLEDTQLLNALRDSLQGKVGQFEGPYTSVTGHKSIYLIAEFVPMRDSLGNINGGVAVFNDATEQQSTTSTLRKLSMAVEQSPNVVVITDVNGQIEYVNHRFTDITGYDPEEVLGKTPRMLNSGETAKEIYTDLWETLLSGQEWRGVFHNKKKNGELYWAEEIISPITNSQGDITHFIAQQEDITEVRRISDEINFQTTHDLLTGLLNRRQFEKELELTVQHARKHHSHHALCFIDIDQFKIINDTCGHIAGDELLRQVSHLIRDKIRSRDILARPGSDEFLMLFENASLAQAERAVQSIMQHLKRFRFQWEDRSFPVEISVGLTAVDHNTETAVEAMKEVDTACYTAKDTGRNKVHIHNDNDEQQLIHKGYIQWASEIRTALDENRFRLYAQPIVPLQQDKKHGYEILIRLLSPSGNIVPPGAFLPAAERYNLAAQIDHWVIQNTLQWISINIDKLEHVDSLAINLSGQSLGDDTLLGYIIRSIEQGLVPARMIKFEITETAAIANLKDAKIFIKSLKKLGCRFALDDFGSGLSSFAYLKNLPVDLLKIDGMFVRDIITDPIDEAMVRSINEIGHIMKMETIAEFVENDLIMARLKHLGVDYAQGYAISRPEPIDSILNDSLETESASERELQ</sequence>
<evidence type="ECO:0000313" key="7">
    <source>
        <dbReference type="EMBL" id="BBB24755.1"/>
    </source>
</evidence>
<gene>
    <name evidence="7" type="ORF">AMJAP_0156</name>
</gene>
<accession>A0A7R6PHV2</accession>
<evidence type="ECO:0000259" key="6">
    <source>
        <dbReference type="PROSITE" id="PS50887"/>
    </source>
</evidence>
<feature type="domain" description="GGDEF" evidence="6">
    <location>
        <begin position="511"/>
        <end position="644"/>
    </location>
</feature>
<dbReference type="InterPro" id="IPR001610">
    <property type="entry name" value="PAC"/>
</dbReference>
<dbReference type="AlphaFoldDB" id="A0A7R6PHV2"/>
<dbReference type="GO" id="GO:0003824">
    <property type="term" value="F:catalytic activity"/>
    <property type="evidence" value="ECO:0007669"/>
    <property type="project" value="UniProtKB-ARBA"/>
</dbReference>
<dbReference type="InterPro" id="IPR000700">
    <property type="entry name" value="PAS-assoc_C"/>
</dbReference>
<dbReference type="InterPro" id="IPR052155">
    <property type="entry name" value="Biofilm_reg_signaling"/>
</dbReference>
<evidence type="ECO:0000313" key="8">
    <source>
        <dbReference type="Proteomes" id="UP000595663"/>
    </source>
</evidence>
<keyword evidence="2" id="KW-0472">Membrane</keyword>
<dbReference type="CDD" id="cd01949">
    <property type="entry name" value="GGDEF"/>
    <property type="match status" value="1"/>
</dbReference>
<dbReference type="FunFam" id="3.30.70.270:FF:000001">
    <property type="entry name" value="Diguanylate cyclase domain protein"/>
    <property type="match status" value="1"/>
</dbReference>